<feature type="compositionally biased region" description="Basic and acidic residues" evidence="1">
    <location>
        <begin position="517"/>
        <end position="530"/>
    </location>
</feature>
<evidence type="ECO:0000259" key="4">
    <source>
        <dbReference type="Pfam" id="PF24854"/>
    </source>
</evidence>
<protein>
    <recommendedName>
        <fullName evidence="4">DUF7728 domain-containing protein</fullName>
    </recommendedName>
</protein>
<sequence length="561" mass="61707">MIPKQLTTAAAISATFLSASGGVSAFLIPPELSDTDIAFAQEVASEINNPPSATGLDPITAAASQHQLIELACPGCPVLIKDRHHNKHHPKVLTDKPNHLELDFKIDHSAGTAGGDRLLVNGFELFPNADPLRAQLWAGQVLEGEGEGDGAAPKKPLRDDKEWVEKMEEEDDQSDHDDSNNDHEKQQQQEQQQDDDDHKKQHKNRKHKNRKHRNRKPKTLPQNLGFGLRTSLPQVSSDPAEQATAATNQEVIDLNLQIVEVGTAFVSGIPSVEIKLLRDSVTQKLMIGNIETAASNDEDSGVPVPFMGVIPDDQTKQEQEQACDNFLCRLLEGFREKVKEGKEAWGKKMGGCHGDNNDDMEEHGMMIMPPAEEEQEGSEREMPVVEIDVERIDITEGQDGTWEIVASPAKEDVEQEQKIKDLLDEVPQQESEEHGGHHHGGMHRYEHSWGQLLKSITAHVLLPVLVGIVAGVSVSFIGMAVGTLIVALYRFFYRRGGCNGQKCRRRGGAGCKRAQRHGKDEAEAPVEEKAGLLTAQEPEAEVEAPPAYEDAKVAEEGEVKK</sequence>
<keyword evidence="2" id="KW-0812">Transmembrane</keyword>
<feature type="chain" id="PRO_5045791222" description="DUF7728 domain-containing protein" evidence="3">
    <location>
        <begin position="26"/>
        <end position="561"/>
    </location>
</feature>
<dbReference type="PANTHER" id="PTHR40622:SF1">
    <property type="match status" value="1"/>
</dbReference>
<proteinExistence type="predicted"/>
<feature type="region of interest" description="Disordered" evidence="1">
    <location>
        <begin position="165"/>
        <end position="244"/>
    </location>
</feature>
<dbReference type="InterPro" id="IPR056145">
    <property type="entry name" value="DUF7728"/>
</dbReference>
<keyword evidence="2" id="KW-1133">Transmembrane helix</keyword>
<dbReference type="Proteomes" id="UP001451303">
    <property type="component" value="Unassembled WGS sequence"/>
</dbReference>
<evidence type="ECO:0000313" key="5">
    <source>
        <dbReference type="EMBL" id="KAL0466716.1"/>
    </source>
</evidence>
<keyword evidence="6" id="KW-1185">Reference proteome</keyword>
<reference evidence="5 6" key="1">
    <citation type="submission" date="2023-09" db="EMBL/GenBank/DDBJ databases">
        <title>Multi-omics analysis of a traditional fermented food reveals byproduct-associated fungal strains for waste-to-food upcycling.</title>
        <authorList>
            <consortium name="Lawrence Berkeley National Laboratory"/>
            <person name="Rekdal V.M."/>
            <person name="Villalobos-Escobedo J.M."/>
            <person name="Rodriguez-Valeron N."/>
            <person name="Garcia M.O."/>
            <person name="Vasquez D.P."/>
            <person name="Damayanti I."/>
            <person name="Sorensen P.M."/>
            <person name="Baidoo E.E."/>
            <person name="De Carvalho A.C."/>
            <person name="Riley R."/>
            <person name="Lipzen A."/>
            <person name="He G."/>
            <person name="Yan M."/>
            <person name="Haridas S."/>
            <person name="Daum C."/>
            <person name="Yoshinaga Y."/>
            <person name="Ng V."/>
            <person name="Grigoriev I.V."/>
            <person name="Munk R."/>
            <person name="Nuraida L."/>
            <person name="Wijaya C.H."/>
            <person name="Morales P.-C."/>
            <person name="Keasling J.D."/>
        </authorList>
    </citation>
    <scope>NUCLEOTIDE SEQUENCE [LARGE SCALE GENOMIC DNA]</scope>
    <source>
        <strain evidence="5 6">FGSC 2613</strain>
    </source>
</reference>
<gene>
    <name evidence="5" type="ORF">QR685DRAFT_105101</name>
</gene>
<feature type="compositionally biased region" description="Basic residues" evidence="1">
    <location>
        <begin position="200"/>
        <end position="218"/>
    </location>
</feature>
<accession>A0ABR3D4S1</accession>
<dbReference type="Pfam" id="PF24854">
    <property type="entry name" value="DUF7728"/>
    <property type="match status" value="2"/>
</dbReference>
<feature type="transmembrane region" description="Helical" evidence="2">
    <location>
        <begin position="460"/>
        <end position="492"/>
    </location>
</feature>
<comment type="caution">
    <text evidence="5">The sequence shown here is derived from an EMBL/GenBank/DDBJ whole genome shotgun (WGS) entry which is preliminary data.</text>
</comment>
<feature type="region of interest" description="Disordered" evidence="1">
    <location>
        <begin position="505"/>
        <end position="561"/>
    </location>
</feature>
<dbReference type="PANTHER" id="PTHR40622">
    <property type="match status" value="1"/>
</dbReference>
<dbReference type="EMBL" id="JAVLET010000012">
    <property type="protein sequence ID" value="KAL0466716.1"/>
    <property type="molecule type" value="Genomic_DNA"/>
</dbReference>
<evidence type="ECO:0000256" key="2">
    <source>
        <dbReference type="SAM" id="Phobius"/>
    </source>
</evidence>
<feature type="compositionally biased region" description="Basic and acidic residues" evidence="1">
    <location>
        <begin position="549"/>
        <end position="561"/>
    </location>
</feature>
<keyword evidence="2" id="KW-0472">Membrane</keyword>
<name>A0ABR3D4S1_NEUIN</name>
<feature type="compositionally biased region" description="Polar residues" evidence="1">
    <location>
        <begin position="231"/>
        <end position="244"/>
    </location>
</feature>
<organism evidence="5 6">
    <name type="scientific">Neurospora intermedia</name>
    <dbReference type="NCBI Taxonomy" id="5142"/>
    <lineage>
        <taxon>Eukaryota</taxon>
        <taxon>Fungi</taxon>
        <taxon>Dikarya</taxon>
        <taxon>Ascomycota</taxon>
        <taxon>Pezizomycotina</taxon>
        <taxon>Sordariomycetes</taxon>
        <taxon>Sordariomycetidae</taxon>
        <taxon>Sordariales</taxon>
        <taxon>Sordariaceae</taxon>
        <taxon>Neurospora</taxon>
    </lineage>
</organism>
<feature type="domain" description="DUF7728" evidence="4">
    <location>
        <begin position="65"/>
        <end position="147"/>
    </location>
</feature>
<evidence type="ECO:0000256" key="3">
    <source>
        <dbReference type="SAM" id="SignalP"/>
    </source>
</evidence>
<feature type="signal peptide" evidence="3">
    <location>
        <begin position="1"/>
        <end position="25"/>
    </location>
</feature>
<feature type="domain" description="DUF7728" evidence="4">
    <location>
        <begin position="211"/>
        <end position="295"/>
    </location>
</feature>
<evidence type="ECO:0000313" key="6">
    <source>
        <dbReference type="Proteomes" id="UP001451303"/>
    </source>
</evidence>
<keyword evidence="3" id="KW-0732">Signal</keyword>
<feature type="compositionally biased region" description="Basic and acidic residues" evidence="1">
    <location>
        <begin position="176"/>
        <end position="187"/>
    </location>
</feature>
<evidence type="ECO:0000256" key="1">
    <source>
        <dbReference type="SAM" id="MobiDB-lite"/>
    </source>
</evidence>